<organism evidence="2 3">
    <name type="scientific">Staphylococcus aureus</name>
    <dbReference type="NCBI Taxonomy" id="1280"/>
    <lineage>
        <taxon>Bacteria</taxon>
        <taxon>Bacillati</taxon>
        <taxon>Bacillota</taxon>
        <taxon>Bacilli</taxon>
        <taxon>Bacillales</taxon>
        <taxon>Staphylococcaceae</taxon>
        <taxon>Staphylococcus</taxon>
    </lineage>
</organism>
<feature type="non-terminal residue" evidence="2">
    <location>
        <position position="1"/>
    </location>
</feature>
<comment type="caution">
    <text evidence="2">The sequence shown here is derived from an EMBL/GenBank/DDBJ whole genome shotgun (WGS) entry which is preliminary data.</text>
</comment>
<name>A0A850FXA7_STAAU</name>
<sequence length="173" mass="20372">LSDEQYKNLCTNSNKLLDKLHKALKDREEYKKQRDELIGDIAEVKRKAKAFDEIDNLIYEVFEMMNCFKFSFINENKELILDSESNIFFSLKDCANKLDLVVKFIHWVSRSCIENMSPERTQVFLQTGFELYIGKHLTKKDYEYMYTCFGNGLNSDGAYSYARRLLNIPEGIQ</sequence>
<proteinExistence type="predicted"/>
<dbReference type="RefSeq" id="WP_111088332.1">
    <property type="nucleotide sequence ID" value="NZ_JBNVQY010000029.1"/>
</dbReference>
<dbReference type="EMBL" id="JAANEC010000038">
    <property type="protein sequence ID" value="NUY11754.1"/>
    <property type="molecule type" value="Genomic_DNA"/>
</dbReference>
<gene>
    <name evidence="2" type="ORF">GQX37_04205</name>
</gene>
<protein>
    <submittedName>
        <fullName evidence="2">Uncharacterized protein</fullName>
    </submittedName>
</protein>
<feature type="coiled-coil region" evidence="1">
    <location>
        <begin position="13"/>
        <end position="47"/>
    </location>
</feature>
<accession>A0A850FXA7</accession>
<reference evidence="2 3" key="1">
    <citation type="journal article" date="2020" name="J. Antimicrob. Chemother.">
        <title>Detection of heterogeneous vancomycin intermediate resistance in MRSA isolates from Latin America.</title>
        <authorList>
            <person name="Castro B.E."/>
            <person name="Berrio M."/>
            <person name="Vargas M.L."/>
            <person name="Carvajal L.P."/>
            <person name="Millan L.V."/>
            <person name="Rios R."/>
            <person name="Hernandez A.K."/>
            <person name="Rincon S."/>
            <person name="Cubides P."/>
            <person name="Forero E."/>
            <person name="Dinh A."/>
            <person name="Seas C."/>
            <person name="Munita J.M."/>
            <person name="Arias C.A."/>
            <person name="Reyes J."/>
            <person name="Diaz L."/>
        </authorList>
    </citation>
    <scope>NUCLEOTIDE SEQUENCE [LARGE SCALE GENOMIC DNA]</scope>
    <source>
        <strain evidence="2 3">UE1097</strain>
    </source>
</reference>
<evidence type="ECO:0000313" key="3">
    <source>
        <dbReference type="Proteomes" id="UP000547874"/>
    </source>
</evidence>
<keyword evidence="1" id="KW-0175">Coiled coil</keyword>
<dbReference type="Proteomes" id="UP000547874">
    <property type="component" value="Unassembled WGS sequence"/>
</dbReference>
<dbReference type="AlphaFoldDB" id="A0A850FXA7"/>
<evidence type="ECO:0000313" key="2">
    <source>
        <dbReference type="EMBL" id="NUY11754.1"/>
    </source>
</evidence>
<evidence type="ECO:0000256" key="1">
    <source>
        <dbReference type="SAM" id="Coils"/>
    </source>
</evidence>